<gene>
    <name evidence="2" type="ORF">GCM10022255_116030</name>
</gene>
<dbReference type="Proteomes" id="UP001500620">
    <property type="component" value="Unassembled WGS sequence"/>
</dbReference>
<feature type="transmembrane region" description="Helical" evidence="1">
    <location>
        <begin position="168"/>
        <end position="194"/>
    </location>
</feature>
<keyword evidence="1" id="KW-0812">Transmembrane</keyword>
<feature type="transmembrane region" description="Helical" evidence="1">
    <location>
        <begin position="95"/>
        <end position="112"/>
    </location>
</feature>
<accession>A0ABP8DWE2</accession>
<feature type="transmembrane region" description="Helical" evidence="1">
    <location>
        <begin position="133"/>
        <end position="148"/>
    </location>
</feature>
<evidence type="ECO:0000313" key="3">
    <source>
        <dbReference type="Proteomes" id="UP001500620"/>
    </source>
</evidence>
<organism evidence="2 3">
    <name type="scientific">Dactylosporangium darangshiense</name>
    <dbReference type="NCBI Taxonomy" id="579108"/>
    <lineage>
        <taxon>Bacteria</taxon>
        <taxon>Bacillati</taxon>
        <taxon>Actinomycetota</taxon>
        <taxon>Actinomycetes</taxon>
        <taxon>Micromonosporales</taxon>
        <taxon>Micromonosporaceae</taxon>
        <taxon>Dactylosporangium</taxon>
    </lineage>
</organism>
<dbReference type="EMBL" id="BAABAT010000118">
    <property type="protein sequence ID" value="GAA4264239.1"/>
    <property type="molecule type" value="Genomic_DNA"/>
</dbReference>
<evidence type="ECO:0000256" key="1">
    <source>
        <dbReference type="SAM" id="Phobius"/>
    </source>
</evidence>
<evidence type="ECO:0008006" key="4">
    <source>
        <dbReference type="Google" id="ProtNLM"/>
    </source>
</evidence>
<sequence>MVFWLVLQFVLRFVHGSEVGFLRMLLDGPPALLLPAYALWSASRFTDADVSKTWVGSRVTVQTLVLAGLCVVAFELTSIALDQVEKVIDGGGPETSGVAMVLLAAGAAIMLLRRPEADRPARPHRFDVGDFRANALAAVVLALAHSEITGEGVSPVGYEFLHSTSYTYWVWLVTLLAISAALVAAGAAIGTYIARRRPETIGSPRTLAGWTLLAGTLVLVVPVVVDIIN</sequence>
<name>A0ABP8DWE2_9ACTN</name>
<feature type="transmembrane region" description="Helical" evidence="1">
    <location>
        <begin position="206"/>
        <end position="228"/>
    </location>
</feature>
<proteinExistence type="predicted"/>
<comment type="caution">
    <text evidence="2">The sequence shown here is derived from an EMBL/GenBank/DDBJ whole genome shotgun (WGS) entry which is preliminary data.</text>
</comment>
<keyword evidence="1" id="KW-1133">Transmembrane helix</keyword>
<protein>
    <recommendedName>
        <fullName evidence="4">Integral membrane protein</fullName>
    </recommendedName>
</protein>
<keyword evidence="3" id="KW-1185">Reference proteome</keyword>
<reference evidence="3" key="1">
    <citation type="journal article" date="2019" name="Int. J. Syst. Evol. Microbiol.">
        <title>The Global Catalogue of Microorganisms (GCM) 10K type strain sequencing project: providing services to taxonomists for standard genome sequencing and annotation.</title>
        <authorList>
            <consortium name="The Broad Institute Genomics Platform"/>
            <consortium name="The Broad Institute Genome Sequencing Center for Infectious Disease"/>
            <person name="Wu L."/>
            <person name="Ma J."/>
        </authorList>
    </citation>
    <scope>NUCLEOTIDE SEQUENCE [LARGE SCALE GENOMIC DNA]</scope>
    <source>
        <strain evidence="3">JCM 17441</strain>
    </source>
</reference>
<evidence type="ECO:0000313" key="2">
    <source>
        <dbReference type="EMBL" id="GAA4264239.1"/>
    </source>
</evidence>
<keyword evidence="1" id="KW-0472">Membrane</keyword>